<dbReference type="SUPFAM" id="SSF56801">
    <property type="entry name" value="Acetyl-CoA synthetase-like"/>
    <property type="match status" value="1"/>
</dbReference>
<dbReference type="Pfam" id="PF00501">
    <property type="entry name" value="AMP-binding"/>
    <property type="match status" value="1"/>
</dbReference>
<dbReference type="RefSeq" id="WP_197703125.1">
    <property type="nucleotide sequence ID" value="NZ_AP017312.1"/>
</dbReference>
<evidence type="ECO:0000256" key="2">
    <source>
        <dbReference type="ARBA" id="ARBA00022598"/>
    </source>
</evidence>
<dbReference type="InterPro" id="IPR042099">
    <property type="entry name" value="ANL_N_sf"/>
</dbReference>
<dbReference type="GO" id="GO:0004467">
    <property type="term" value="F:long-chain fatty acid-CoA ligase activity"/>
    <property type="evidence" value="ECO:0007669"/>
    <property type="project" value="UniProtKB-EC"/>
</dbReference>
<dbReference type="PANTHER" id="PTHR24096">
    <property type="entry name" value="LONG-CHAIN-FATTY-ACID--COA LIGASE"/>
    <property type="match status" value="1"/>
</dbReference>
<gene>
    <name evidence="3" type="primary">lcfB_5</name>
    <name evidence="3" type="ORF">CB4_03370</name>
</gene>
<dbReference type="AlphaFoldDB" id="A0A0U5AZI5"/>
<dbReference type="KEGG" id="asoc:CB4_03370"/>
<dbReference type="CDD" id="cd05936">
    <property type="entry name" value="FC-FACS_FadD_like"/>
    <property type="match status" value="1"/>
</dbReference>
<dbReference type="Gene3D" id="3.40.50.12780">
    <property type="entry name" value="N-terminal domain of ligase-like"/>
    <property type="match status" value="1"/>
</dbReference>
<dbReference type="Pfam" id="PF13193">
    <property type="entry name" value="AMP-binding_C"/>
    <property type="match status" value="1"/>
</dbReference>
<keyword evidence="4" id="KW-1185">Reference proteome</keyword>
<evidence type="ECO:0000313" key="3">
    <source>
        <dbReference type="EMBL" id="BAU29189.1"/>
    </source>
</evidence>
<dbReference type="FunFam" id="3.30.300.30:FF:000008">
    <property type="entry name" value="2,3-dihydroxybenzoate-AMP ligase"/>
    <property type="match status" value="1"/>
</dbReference>
<sequence length="502" mass="54865">MLHEKIKGLHFGSFYLTHSKPEDAALIYHDQTITYGDLHTTVEKYATCLHVSGIRAGDVVALSCYNTPEFIYSYLAITRLGAIVAPLNLTLTIDELTYILQDSGAKALFIHEKILGKLSASTEQLQAQFRLKEVLVIGEALTARVHTATAIEPPEINPKAIATLLYTSGTTGKPKGAMLSHENLIADTVACTDVLDLTSQDVFMCVLPMFHSFGFTTSVLLPLYAGSTIVIHETFHPKEIMHSLIAHHVSVFCGVPAMFVVLAQALKEGKVSFPSLRVAVSGGAALPVEILTLFSHQYNIPLMEGYGLTEASPVVCFNPLHGEKKPGSVGLPLTGVEVRIADEQGGNLETDQTGEILVRGLNVMQGYLNMPEATADTIVDGWLHTGDIGFIDSDGYVFIVDRKKDLIITRGLNVYPREIEEVLYKHPAVLEAAVIGMPDPVKGEIVKAFVVPKPGETLDRRTVLDFLKPQLAAYKMPRFVEIIDQLPKNAAGKILKKDLRKQ</sequence>
<evidence type="ECO:0000256" key="1">
    <source>
        <dbReference type="ARBA" id="ARBA00006432"/>
    </source>
</evidence>
<dbReference type="InterPro" id="IPR000873">
    <property type="entry name" value="AMP-dep_synth/lig_dom"/>
</dbReference>
<dbReference type="EMBL" id="AP017312">
    <property type="protein sequence ID" value="BAU29189.1"/>
    <property type="molecule type" value="Genomic_DNA"/>
</dbReference>
<name>A0A0U5AZI5_9BACL</name>
<dbReference type="EC" id="6.2.1.3" evidence="3"/>
<protein>
    <submittedName>
        <fullName evidence="3">Long-chain-fatty-acid--CoA ligase</fullName>
        <ecNumber evidence="3">6.2.1.3</ecNumber>
    </submittedName>
</protein>
<proteinExistence type="inferred from homology"/>
<dbReference type="Proteomes" id="UP000217696">
    <property type="component" value="Chromosome"/>
</dbReference>
<accession>A0A0U5AZI5</accession>
<dbReference type="InterPro" id="IPR025110">
    <property type="entry name" value="AMP-bd_C"/>
</dbReference>
<comment type="similarity">
    <text evidence="1">Belongs to the ATP-dependent AMP-binding enzyme family.</text>
</comment>
<dbReference type="NCBIfam" id="NF004837">
    <property type="entry name" value="PRK06187.1"/>
    <property type="match status" value="1"/>
</dbReference>
<dbReference type="InterPro" id="IPR020845">
    <property type="entry name" value="AMP-binding_CS"/>
</dbReference>
<dbReference type="Gene3D" id="3.30.300.30">
    <property type="match status" value="1"/>
</dbReference>
<dbReference type="PROSITE" id="PS00455">
    <property type="entry name" value="AMP_BINDING"/>
    <property type="match status" value="1"/>
</dbReference>
<reference evidence="3 4" key="1">
    <citation type="submission" date="2015-12" db="EMBL/GenBank/DDBJ databases">
        <title>Genome sequence of Aneurinibacillus soli.</title>
        <authorList>
            <person name="Lee J.S."/>
            <person name="Lee K.C."/>
            <person name="Kim K.K."/>
            <person name="Lee B.W."/>
        </authorList>
    </citation>
    <scope>NUCLEOTIDE SEQUENCE [LARGE SCALE GENOMIC DNA]</scope>
    <source>
        <strain evidence="3 4">CB4</strain>
    </source>
</reference>
<keyword evidence="2 3" id="KW-0436">Ligase</keyword>
<organism evidence="3 4">
    <name type="scientific">Aneurinibacillus soli</name>
    <dbReference type="NCBI Taxonomy" id="1500254"/>
    <lineage>
        <taxon>Bacteria</taxon>
        <taxon>Bacillati</taxon>
        <taxon>Bacillota</taxon>
        <taxon>Bacilli</taxon>
        <taxon>Bacillales</taxon>
        <taxon>Paenibacillaceae</taxon>
        <taxon>Aneurinibacillus group</taxon>
        <taxon>Aneurinibacillus</taxon>
    </lineage>
</organism>
<dbReference type="InterPro" id="IPR045851">
    <property type="entry name" value="AMP-bd_C_sf"/>
</dbReference>
<evidence type="ECO:0000313" key="4">
    <source>
        <dbReference type="Proteomes" id="UP000217696"/>
    </source>
</evidence>